<name>A0A7Y7BA64_STRMO</name>
<dbReference type="Gene3D" id="3.40.1580.10">
    <property type="entry name" value="SMI1/KNR4-like"/>
    <property type="match status" value="1"/>
</dbReference>
<evidence type="ECO:0000313" key="2">
    <source>
        <dbReference type="EMBL" id="NVK81745.1"/>
    </source>
</evidence>
<dbReference type="EMBL" id="JABBXF010000090">
    <property type="protein sequence ID" value="NVK81745.1"/>
    <property type="molecule type" value="Genomic_DNA"/>
</dbReference>
<dbReference type="Proteomes" id="UP000587462">
    <property type="component" value="Unassembled WGS sequence"/>
</dbReference>
<dbReference type="SUPFAM" id="SSF160631">
    <property type="entry name" value="SMI1/KNR4-like"/>
    <property type="match status" value="1"/>
</dbReference>
<keyword evidence="3" id="KW-1185">Reference proteome</keyword>
<reference evidence="2 3" key="1">
    <citation type="submission" date="2020-04" db="EMBL/GenBank/DDBJ databases">
        <title>Draft Genome Sequence of Streptomyces morookaense DSM 40503, an 8-azaguanine-producing strain.</title>
        <authorList>
            <person name="Qi J."/>
            <person name="Gao J.-M."/>
        </authorList>
    </citation>
    <scope>NUCLEOTIDE SEQUENCE [LARGE SCALE GENOMIC DNA]</scope>
    <source>
        <strain evidence="2 3">DSM 40503</strain>
    </source>
</reference>
<gene>
    <name evidence="2" type="ORF">HG542_29450</name>
</gene>
<evidence type="ECO:0000259" key="1">
    <source>
        <dbReference type="SMART" id="SM00860"/>
    </source>
</evidence>
<evidence type="ECO:0000313" key="3">
    <source>
        <dbReference type="Proteomes" id="UP000587462"/>
    </source>
</evidence>
<accession>A0A7Y7BA64</accession>
<dbReference type="InterPro" id="IPR018958">
    <property type="entry name" value="Knr4/Smi1-like_dom"/>
</dbReference>
<feature type="domain" description="Knr4/Smi1-like" evidence="1">
    <location>
        <begin position="18"/>
        <end position="133"/>
    </location>
</feature>
<dbReference type="SMART" id="SM00860">
    <property type="entry name" value="SMI1_KNR4"/>
    <property type="match status" value="1"/>
</dbReference>
<sequence length="146" mass="17030">MWREVLESTGHTVELREPASRATLDDIESRLGQPVPDDLKQLLLETDGVEDEFGSEIIWSCERILQDNRAFRTNESYADLYMPFDSLMFFGDNGGGDQFAFVRTPQRQDVFVWEHETDSRNWVCPSLENYLRRALESAGEDWYRQA</sequence>
<comment type="caution">
    <text evidence="2">The sequence shown here is derived from an EMBL/GenBank/DDBJ whole genome shotgun (WGS) entry which is preliminary data.</text>
</comment>
<dbReference type="AlphaFoldDB" id="A0A7Y7BA64"/>
<proteinExistence type="predicted"/>
<dbReference type="Pfam" id="PF09346">
    <property type="entry name" value="SMI1_KNR4"/>
    <property type="match status" value="1"/>
</dbReference>
<protein>
    <submittedName>
        <fullName evidence="2">SMI1/KNR4 family protein</fullName>
    </submittedName>
</protein>
<dbReference type="RefSeq" id="WP_171086766.1">
    <property type="nucleotide sequence ID" value="NZ_BNBU01000009.1"/>
</dbReference>
<dbReference type="InterPro" id="IPR037883">
    <property type="entry name" value="Knr4/Smi1-like_sf"/>
</dbReference>
<organism evidence="2 3">
    <name type="scientific">Streptomyces morookaense</name>
    <name type="common">Streptoverticillium morookaense</name>
    <dbReference type="NCBI Taxonomy" id="1970"/>
    <lineage>
        <taxon>Bacteria</taxon>
        <taxon>Bacillati</taxon>
        <taxon>Actinomycetota</taxon>
        <taxon>Actinomycetes</taxon>
        <taxon>Kitasatosporales</taxon>
        <taxon>Streptomycetaceae</taxon>
        <taxon>Streptomyces</taxon>
    </lineage>
</organism>